<dbReference type="PANTHER" id="PTHR34148">
    <property type="entry name" value="ADENOSYLCOBINAMIDE-GDP RIBAZOLETRANSFERASE"/>
    <property type="match status" value="1"/>
</dbReference>
<evidence type="ECO:0000256" key="8">
    <source>
        <dbReference type="ARBA" id="ARBA00022573"/>
    </source>
</evidence>
<dbReference type="EC" id="2.7.8.26" evidence="5 19"/>
<comment type="function">
    <text evidence="14 19">Joins adenosylcobinamide-GDP and alpha-ribazole to generate adenosylcobalamin (Ado-cobalamin). Also synthesizes adenosylcobalamin 5'-phosphate from adenosylcobinamide-GDP and alpha-ribazole 5'-phosphate.</text>
</comment>
<keyword evidence="12 19" id="KW-1133">Transmembrane helix</keyword>
<evidence type="ECO:0000313" key="21">
    <source>
        <dbReference type="EMBL" id="PKR58802.1"/>
    </source>
</evidence>
<comment type="catalytic activity">
    <reaction evidence="17 19">
        <text>alpha-ribazole + adenosylcob(III)inamide-GDP = adenosylcob(III)alamin + GMP + H(+)</text>
        <dbReference type="Rhea" id="RHEA:16049"/>
        <dbReference type="ChEBI" id="CHEBI:10329"/>
        <dbReference type="ChEBI" id="CHEBI:15378"/>
        <dbReference type="ChEBI" id="CHEBI:18408"/>
        <dbReference type="ChEBI" id="CHEBI:58115"/>
        <dbReference type="ChEBI" id="CHEBI:60487"/>
        <dbReference type="EC" id="2.7.8.26"/>
    </reaction>
</comment>
<keyword evidence="9 19" id="KW-0808">Transferase</keyword>
<evidence type="ECO:0000256" key="19">
    <source>
        <dbReference type="HAMAP-Rule" id="MF_00719"/>
    </source>
</evidence>
<evidence type="ECO:0000256" key="14">
    <source>
        <dbReference type="ARBA" id="ARBA00025228"/>
    </source>
</evidence>
<organism evidence="21 22">
    <name type="scientific">Thalassospira lohafexi</name>
    <dbReference type="NCBI Taxonomy" id="744227"/>
    <lineage>
        <taxon>Bacteria</taxon>
        <taxon>Pseudomonadati</taxon>
        <taxon>Pseudomonadota</taxon>
        <taxon>Alphaproteobacteria</taxon>
        <taxon>Rhodospirillales</taxon>
        <taxon>Thalassospiraceae</taxon>
        <taxon>Thalassospira</taxon>
    </lineage>
</organism>
<evidence type="ECO:0000256" key="12">
    <source>
        <dbReference type="ARBA" id="ARBA00022989"/>
    </source>
</evidence>
<evidence type="ECO:0000256" key="17">
    <source>
        <dbReference type="ARBA" id="ARBA00048623"/>
    </source>
</evidence>
<evidence type="ECO:0000256" key="3">
    <source>
        <dbReference type="ARBA" id="ARBA00004663"/>
    </source>
</evidence>
<proteinExistence type="inferred from homology"/>
<evidence type="ECO:0000256" key="2">
    <source>
        <dbReference type="ARBA" id="ARBA00004651"/>
    </source>
</evidence>
<dbReference type="UniPathway" id="UPA00148">
    <property type="reaction ID" value="UER00238"/>
</dbReference>
<dbReference type="InterPro" id="IPR003805">
    <property type="entry name" value="CobS"/>
</dbReference>
<accession>A0A2N3L7P1</accession>
<keyword evidence="7 19" id="KW-1003">Cell membrane</keyword>
<dbReference type="GO" id="GO:0009236">
    <property type="term" value="P:cobalamin biosynthetic process"/>
    <property type="evidence" value="ECO:0007669"/>
    <property type="project" value="UniProtKB-UniRule"/>
</dbReference>
<keyword evidence="22" id="KW-1185">Reference proteome</keyword>
<feature type="transmembrane region" description="Helical" evidence="19">
    <location>
        <begin position="172"/>
        <end position="194"/>
    </location>
</feature>
<evidence type="ECO:0000256" key="10">
    <source>
        <dbReference type="ARBA" id="ARBA00022692"/>
    </source>
</evidence>
<comment type="similarity">
    <text evidence="4 19">Belongs to the CobS family.</text>
</comment>
<evidence type="ECO:0000256" key="13">
    <source>
        <dbReference type="ARBA" id="ARBA00023136"/>
    </source>
</evidence>
<evidence type="ECO:0000256" key="9">
    <source>
        <dbReference type="ARBA" id="ARBA00022679"/>
    </source>
</evidence>
<comment type="pathway">
    <text evidence="3 19">Cofactor biosynthesis; adenosylcobalamin biosynthesis; adenosylcobalamin from cob(II)yrinate a,c-diamide: step 7/7.</text>
</comment>
<feature type="transmembrane region" description="Helical" evidence="19">
    <location>
        <begin position="63"/>
        <end position="84"/>
    </location>
</feature>
<comment type="cofactor">
    <cofactor evidence="1 19">
        <name>Mg(2+)</name>
        <dbReference type="ChEBI" id="CHEBI:18420"/>
    </cofactor>
</comment>
<keyword evidence="10 19" id="KW-0812">Transmembrane</keyword>
<evidence type="ECO:0000256" key="15">
    <source>
        <dbReference type="ARBA" id="ARBA00032605"/>
    </source>
</evidence>
<feature type="transmembrane region" description="Helical" evidence="19">
    <location>
        <begin position="144"/>
        <end position="166"/>
    </location>
</feature>
<name>A0A2N3L7P1_9PROT</name>
<dbReference type="GO" id="GO:0005886">
    <property type="term" value="C:plasma membrane"/>
    <property type="evidence" value="ECO:0007669"/>
    <property type="project" value="UniProtKB-SubCell"/>
</dbReference>
<dbReference type="GO" id="GO:0051073">
    <property type="term" value="F:adenosylcobinamide-GDP ribazoletransferase activity"/>
    <property type="evidence" value="ECO:0007669"/>
    <property type="project" value="UniProtKB-UniRule"/>
</dbReference>
<sequence length="286" mass="29961">MTASKDHNQNETNMQSSDGGAENPPEDSTFVVGKIPVVSDFFRALVLLSRVPVFRINDFRPALIARSVWCWPLVGLFLAGIALIPAQLAAYLTESAVVFAIVAVLALVLLTGAMHEDGLADCADGFGGGLDRARKLEIMRDSRIGTYGVVALVLCLGLRIALLVRAADAGQAVMLLLVMAVASRGVMPVLMTVLSPARDNGLGKNAGQPKWRHVMLGVAIAIAIVWLLSGPVVMASVVVAAMLATALMGGIARWQIGGQTGDVLGATQMVAELFVAIGFVATMGNI</sequence>
<dbReference type="Pfam" id="PF02654">
    <property type="entry name" value="CobS"/>
    <property type="match status" value="1"/>
</dbReference>
<keyword evidence="11 19" id="KW-0460">Magnesium</keyword>
<feature type="region of interest" description="Disordered" evidence="20">
    <location>
        <begin position="1"/>
        <end position="25"/>
    </location>
</feature>
<comment type="catalytic activity">
    <reaction evidence="18 19">
        <text>alpha-ribazole 5'-phosphate + adenosylcob(III)inamide-GDP = adenosylcob(III)alamin 5'-phosphate + GMP + H(+)</text>
        <dbReference type="Rhea" id="RHEA:23560"/>
        <dbReference type="ChEBI" id="CHEBI:15378"/>
        <dbReference type="ChEBI" id="CHEBI:57918"/>
        <dbReference type="ChEBI" id="CHEBI:58115"/>
        <dbReference type="ChEBI" id="CHEBI:60487"/>
        <dbReference type="ChEBI" id="CHEBI:60493"/>
        <dbReference type="EC" id="2.7.8.26"/>
    </reaction>
</comment>
<evidence type="ECO:0000256" key="20">
    <source>
        <dbReference type="SAM" id="MobiDB-lite"/>
    </source>
</evidence>
<dbReference type="NCBIfam" id="TIGR00317">
    <property type="entry name" value="cobS"/>
    <property type="match status" value="1"/>
</dbReference>
<evidence type="ECO:0000313" key="22">
    <source>
        <dbReference type="Proteomes" id="UP000233332"/>
    </source>
</evidence>
<comment type="caution">
    <text evidence="21">The sequence shown here is derived from an EMBL/GenBank/DDBJ whole genome shotgun (WGS) entry which is preliminary data.</text>
</comment>
<keyword evidence="8 19" id="KW-0169">Cobalamin biosynthesis</keyword>
<feature type="transmembrane region" description="Helical" evidence="19">
    <location>
        <begin position="214"/>
        <end position="243"/>
    </location>
</feature>
<evidence type="ECO:0000256" key="4">
    <source>
        <dbReference type="ARBA" id="ARBA00010561"/>
    </source>
</evidence>
<dbReference type="Proteomes" id="UP000233332">
    <property type="component" value="Unassembled WGS sequence"/>
</dbReference>
<dbReference type="AlphaFoldDB" id="A0A2N3L7P1"/>
<feature type="transmembrane region" description="Helical" evidence="19">
    <location>
        <begin position="90"/>
        <end position="110"/>
    </location>
</feature>
<feature type="transmembrane region" description="Helical" evidence="19">
    <location>
        <begin position="263"/>
        <end position="283"/>
    </location>
</feature>
<evidence type="ECO:0000256" key="1">
    <source>
        <dbReference type="ARBA" id="ARBA00001946"/>
    </source>
</evidence>
<dbReference type="GO" id="GO:0008818">
    <property type="term" value="F:cobalamin 5'-phosphate synthase activity"/>
    <property type="evidence" value="ECO:0007669"/>
    <property type="project" value="UniProtKB-UniRule"/>
</dbReference>
<evidence type="ECO:0000256" key="7">
    <source>
        <dbReference type="ARBA" id="ARBA00022475"/>
    </source>
</evidence>
<comment type="subcellular location">
    <subcellularLocation>
        <location evidence="2 19">Cell membrane</location>
        <topology evidence="2 19">Multi-pass membrane protein</topology>
    </subcellularLocation>
</comment>
<dbReference type="EMBL" id="NXGX01000003">
    <property type="protein sequence ID" value="PKR58802.1"/>
    <property type="molecule type" value="Genomic_DNA"/>
</dbReference>
<reference evidence="21 22" key="1">
    <citation type="submission" date="2017-09" db="EMBL/GenBank/DDBJ databases">
        <title>Biodiversity and function of Thalassospira species in the particle-attached aromatic-hydrocarbon-degrading consortia from the surface seawater of the China South Sea.</title>
        <authorList>
            <person name="Dong C."/>
            <person name="Lai Q."/>
            <person name="Shao Z."/>
        </authorList>
    </citation>
    <scope>NUCLEOTIDE SEQUENCE [LARGE SCALE GENOMIC DNA]</scope>
    <source>
        <strain evidence="21 22">139Z-12</strain>
    </source>
</reference>
<dbReference type="PANTHER" id="PTHR34148:SF1">
    <property type="entry name" value="ADENOSYLCOBINAMIDE-GDP RIBAZOLETRANSFERASE"/>
    <property type="match status" value="1"/>
</dbReference>
<protein>
    <recommendedName>
        <fullName evidence="6 19">Adenosylcobinamide-GDP ribazoletransferase</fullName>
        <ecNumber evidence="5 19">2.7.8.26</ecNumber>
    </recommendedName>
    <alternativeName>
        <fullName evidence="16 19">Cobalamin synthase</fullName>
    </alternativeName>
    <alternativeName>
        <fullName evidence="15 19">Cobalamin-5'-phosphate synthase</fullName>
    </alternativeName>
</protein>
<evidence type="ECO:0000256" key="11">
    <source>
        <dbReference type="ARBA" id="ARBA00022842"/>
    </source>
</evidence>
<dbReference type="HAMAP" id="MF_00719">
    <property type="entry name" value="CobS"/>
    <property type="match status" value="1"/>
</dbReference>
<evidence type="ECO:0000256" key="6">
    <source>
        <dbReference type="ARBA" id="ARBA00015850"/>
    </source>
</evidence>
<evidence type="ECO:0000256" key="18">
    <source>
        <dbReference type="ARBA" id="ARBA00049504"/>
    </source>
</evidence>
<evidence type="ECO:0000256" key="5">
    <source>
        <dbReference type="ARBA" id="ARBA00013200"/>
    </source>
</evidence>
<evidence type="ECO:0000256" key="16">
    <source>
        <dbReference type="ARBA" id="ARBA00032853"/>
    </source>
</evidence>
<gene>
    <name evidence="19 21" type="primary">cobS</name>
    <name evidence="21" type="ORF">COO92_08055</name>
</gene>
<keyword evidence="13 19" id="KW-0472">Membrane</keyword>